<dbReference type="OrthoDB" id="10059875at2759"/>
<dbReference type="PANTHER" id="PTHR11133:SF22">
    <property type="entry name" value="ALPHA-AMINOADIPIC SEMIALDEHYDE SYNTHASE, MITOCHONDRIAL"/>
    <property type="match status" value="1"/>
</dbReference>
<sequence>MNLKRDVSTNALRSAIYQKLQNENQVRTIEQLGLLSDDSKIEKRSTPLDTLSIWLAKRLAYGPNERDIVILHHQVGVTWPTLSQEDSELKTIDMVVYGDAKYSAMAKTVGLPAAIATRMLLANEIHERGVVVPVKRTIYKPILNELKREGISWTEKTIKQIM</sequence>
<feature type="domain" description="Saccharopine dehydrogenase-like C-terminal" evidence="2">
    <location>
        <begin position="14"/>
        <end position="151"/>
    </location>
</feature>
<accession>A0A814I3K0</accession>
<gene>
    <name evidence="3" type="ORF">EDS130_LOCUS15753</name>
</gene>
<keyword evidence="1" id="KW-0560">Oxidoreductase</keyword>
<dbReference type="Gene3D" id="1.10.1870.10">
    <property type="entry name" value="Domain 3, Saccharopine reductase"/>
    <property type="match status" value="1"/>
</dbReference>
<dbReference type="EMBL" id="CAJNOJ010000067">
    <property type="protein sequence ID" value="CAF1018328.1"/>
    <property type="molecule type" value="Genomic_DNA"/>
</dbReference>
<dbReference type="Proteomes" id="UP000663852">
    <property type="component" value="Unassembled WGS sequence"/>
</dbReference>
<organism evidence="3 4">
    <name type="scientific">Adineta ricciae</name>
    <name type="common">Rotifer</name>
    <dbReference type="NCBI Taxonomy" id="249248"/>
    <lineage>
        <taxon>Eukaryota</taxon>
        <taxon>Metazoa</taxon>
        <taxon>Spiralia</taxon>
        <taxon>Gnathifera</taxon>
        <taxon>Rotifera</taxon>
        <taxon>Eurotatoria</taxon>
        <taxon>Bdelloidea</taxon>
        <taxon>Adinetida</taxon>
        <taxon>Adinetidae</taxon>
        <taxon>Adineta</taxon>
    </lineage>
</organism>
<dbReference type="Pfam" id="PF16653">
    <property type="entry name" value="Sacchrp_dh_C"/>
    <property type="match status" value="1"/>
</dbReference>
<name>A0A814I3K0_ADIRI</name>
<dbReference type="GO" id="GO:0005737">
    <property type="term" value="C:cytoplasm"/>
    <property type="evidence" value="ECO:0007669"/>
    <property type="project" value="TreeGrafter"/>
</dbReference>
<dbReference type="GO" id="GO:0019878">
    <property type="term" value="P:lysine biosynthetic process via aminoadipic acid"/>
    <property type="evidence" value="ECO:0007669"/>
    <property type="project" value="TreeGrafter"/>
</dbReference>
<comment type="caution">
    <text evidence="3">The sequence shown here is derived from an EMBL/GenBank/DDBJ whole genome shotgun (WGS) entry which is preliminary data.</text>
</comment>
<dbReference type="SUPFAM" id="SSF55347">
    <property type="entry name" value="Glyceraldehyde-3-phosphate dehydrogenase-like, C-terminal domain"/>
    <property type="match status" value="1"/>
</dbReference>
<evidence type="ECO:0000313" key="4">
    <source>
        <dbReference type="Proteomes" id="UP000663852"/>
    </source>
</evidence>
<evidence type="ECO:0000259" key="2">
    <source>
        <dbReference type="Pfam" id="PF16653"/>
    </source>
</evidence>
<evidence type="ECO:0000256" key="1">
    <source>
        <dbReference type="ARBA" id="ARBA00023002"/>
    </source>
</evidence>
<dbReference type="Gene3D" id="3.40.50.720">
    <property type="entry name" value="NAD(P)-binding Rossmann-like Domain"/>
    <property type="match status" value="1"/>
</dbReference>
<proteinExistence type="predicted"/>
<dbReference type="GO" id="GO:0004753">
    <property type="term" value="F:saccharopine dehydrogenase activity"/>
    <property type="evidence" value="ECO:0007669"/>
    <property type="project" value="TreeGrafter"/>
</dbReference>
<evidence type="ECO:0000313" key="3">
    <source>
        <dbReference type="EMBL" id="CAF1018328.1"/>
    </source>
</evidence>
<dbReference type="InterPro" id="IPR051168">
    <property type="entry name" value="AASS"/>
</dbReference>
<protein>
    <recommendedName>
        <fullName evidence="2">Saccharopine dehydrogenase-like C-terminal domain-containing protein</fullName>
    </recommendedName>
</protein>
<dbReference type="AlphaFoldDB" id="A0A814I3K0"/>
<dbReference type="InterPro" id="IPR032095">
    <property type="entry name" value="Sacchrp_dh-like_C"/>
</dbReference>
<reference evidence="3" key="1">
    <citation type="submission" date="2021-02" db="EMBL/GenBank/DDBJ databases">
        <authorList>
            <person name="Nowell W R."/>
        </authorList>
    </citation>
    <scope>NUCLEOTIDE SEQUENCE</scope>
</reference>
<dbReference type="PANTHER" id="PTHR11133">
    <property type="entry name" value="SACCHAROPINE DEHYDROGENASE"/>
    <property type="match status" value="1"/>
</dbReference>